<dbReference type="Gene3D" id="1.10.290.10">
    <property type="entry name" value="Topoisomerase I, domain 4"/>
    <property type="match status" value="1"/>
</dbReference>
<feature type="site" description="Interaction with DNA" evidence="8">
    <location>
        <position position="138"/>
    </location>
</feature>
<dbReference type="SMART" id="SM00437">
    <property type="entry name" value="TOP1Ac"/>
    <property type="match status" value="1"/>
</dbReference>
<feature type="domain" description="Topo IA-type catalytic" evidence="11">
    <location>
        <begin position="128"/>
        <end position="605"/>
    </location>
</feature>
<feature type="site" description="Interaction with DNA" evidence="8">
    <location>
        <position position="147"/>
    </location>
</feature>
<evidence type="ECO:0000256" key="7">
    <source>
        <dbReference type="ARBA" id="ARBA00023235"/>
    </source>
</evidence>
<feature type="compositionally biased region" description="Low complexity" evidence="9">
    <location>
        <begin position="854"/>
        <end position="878"/>
    </location>
</feature>
<feature type="site" description="Interaction with DNA" evidence="8">
    <location>
        <position position="287"/>
    </location>
</feature>
<feature type="region of interest" description="Interaction with DNA" evidence="8">
    <location>
        <begin position="164"/>
        <end position="169"/>
    </location>
</feature>
<dbReference type="CDD" id="cd00186">
    <property type="entry name" value="TOP1Ac"/>
    <property type="match status" value="1"/>
</dbReference>
<comment type="subunit">
    <text evidence="8">Monomer.</text>
</comment>
<dbReference type="InterPro" id="IPR000380">
    <property type="entry name" value="Topo_IA"/>
</dbReference>
<organism evidence="12 13">
    <name type="scientific">Spirosoma sordidisoli</name>
    <dbReference type="NCBI Taxonomy" id="2502893"/>
    <lineage>
        <taxon>Bacteria</taxon>
        <taxon>Pseudomonadati</taxon>
        <taxon>Bacteroidota</taxon>
        <taxon>Cytophagia</taxon>
        <taxon>Cytophagales</taxon>
        <taxon>Cytophagaceae</taxon>
        <taxon>Spirosoma</taxon>
    </lineage>
</organism>
<evidence type="ECO:0000256" key="9">
    <source>
        <dbReference type="SAM" id="MobiDB-lite"/>
    </source>
</evidence>
<dbReference type="InterPro" id="IPR025589">
    <property type="entry name" value="Toprim_C_rpt"/>
</dbReference>
<evidence type="ECO:0000259" key="10">
    <source>
        <dbReference type="PROSITE" id="PS50880"/>
    </source>
</evidence>
<dbReference type="PROSITE" id="PS50880">
    <property type="entry name" value="TOPRIM"/>
    <property type="match status" value="1"/>
</dbReference>
<dbReference type="InterPro" id="IPR034149">
    <property type="entry name" value="TOPRIM_TopoI"/>
</dbReference>
<proteinExistence type="inferred from homology"/>
<keyword evidence="4" id="KW-0460">Magnesium</keyword>
<dbReference type="EC" id="5.6.2.1" evidence="8"/>
<feature type="domain" description="Toprim" evidence="10">
    <location>
        <begin position="3"/>
        <end position="113"/>
    </location>
</feature>
<dbReference type="PROSITE" id="PS00396">
    <property type="entry name" value="TOPO_IA_1"/>
    <property type="match status" value="1"/>
</dbReference>
<feature type="site" description="Interaction with DNA" evidence="8">
    <location>
        <position position="154"/>
    </location>
</feature>
<evidence type="ECO:0000256" key="2">
    <source>
        <dbReference type="ARBA" id="ARBA00009446"/>
    </source>
</evidence>
<dbReference type="EMBL" id="SBLB01000003">
    <property type="protein sequence ID" value="RYC69872.1"/>
    <property type="molecule type" value="Genomic_DNA"/>
</dbReference>
<dbReference type="GO" id="GO:0003917">
    <property type="term" value="F:DNA topoisomerase type I (single strand cut, ATP-independent) activity"/>
    <property type="evidence" value="ECO:0007669"/>
    <property type="project" value="UniProtKB-UniRule"/>
</dbReference>
<dbReference type="SMART" id="SM00493">
    <property type="entry name" value="TOPRIM"/>
    <property type="match status" value="1"/>
</dbReference>
<keyword evidence="6 8" id="KW-0238">DNA-binding</keyword>
<dbReference type="PANTHER" id="PTHR42785">
    <property type="entry name" value="DNA TOPOISOMERASE, TYPE IA, CORE"/>
    <property type="match status" value="1"/>
</dbReference>
<accession>A0A4Q2UM88</accession>
<feature type="active site" description="O-(5'-phospho-DNA)-tyrosine intermediate" evidence="8">
    <location>
        <position position="285"/>
    </location>
</feature>
<comment type="catalytic activity">
    <reaction evidence="1 8">
        <text>ATP-independent breakage of single-stranded DNA, followed by passage and rejoining.</text>
        <dbReference type="EC" id="5.6.2.1"/>
    </reaction>
</comment>
<dbReference type="InterPro" id="IPR023405">
    <property type="entry name" value="Topo_IA_core_domain"/>
</dbReference>
<dbReference type="GO" id="GO:0006265">
    <property type="term" value="P:DNA topological change"/>
    <property type="evidence" value="ECO:0007669"/>
    <property type="project" value="UniProtKB-UniRule"/>
</dbReference>
<sequence length="889" mass="98334">MSKNLVIVESPAKAKTIEGYLGKDFTVKSSFGHVRDLPKDGLAVDVANGFRPSYEISPDKKKLVSELKSLAKSAEEVWLATDDDREGEAISWHLKEALGLRDNTKRIVFREITKNAILNAIQSPRTIDVDLVNAQQARRVLDRLVGYELSPVLWRKIKGGQSLSAGRVQSVALRLVVEREREIDAHSSKSSFKVTAQFIVDGNKVLNAELPKNFPTAGDARAFLDACIGASFTIRNLETKPAKKSPAPPFTTSTLQQEASRKLGYSVDRTMRIAQNLYEAGKISYMRTDSTSLSQEAIGKAKAEIESEFGDKYVQTRQFKTKNESAQEAHEAIRPTNFNDRNAGADRDQKRLYELIWKRAIASQMADAQLERTTVTIAIGFANGQSVSVQANLDDSPFDAPVASGKSNSAGFPKELVAQGEVIKFDGFLRVYMESKDDEDDEDAKGMLPPLRIGQDLTLGQMKATEKFTRPQPRYAEASLVKKLEEMGIGRPSTYAPTISTIINRGYVVKQDKPGQERKYVEYTLQQNQISETSGKETFGSEKAKLFPTNTGIVVNDFLVEYFPDIVDYKFTATVEKEFDEIADGKVNWQTMLGDFYVDFHKNIEDIQGSSGVSFKTGERVLGADPATGKPVSARLGKYGAYVQIGEASDEEKPRYANLRDGQLIETITLDEAMNLFALPREVGFFEDQAMTIGIGKFGPYVKHDGKYVSLTRDDDPYTISAERAIELIQQKRAESVSESLGEFEGTLVTTGKGRFGPYVKHLDKYISIPRNESLAELSLERAIELIQQKRQAEANKYIKEFAERPEIKIVNGQYGPYLAVGKRNVRIPKDVDAASLTLEDCLKLAGEGEESAGKPTAKKAGSTGKTKATAKAPTAKKTTVKKPSAKSK</sequence>
<evidence type="ECO:0000313" key="12">
    <source>
        <dbReference type="EMBL" id="RYC69872.1"/>
    </source>
</evidence>
<dbReference type="SMART" id="SM00436">
    <property type="entry name" value="TOP1Bc"/>
    <property type="match status" value="1"/>
</dbReference>
<protein>
    <recommendedName>
        <fullName evidence="8">DNA topoisomerase 1</fullName>
        <ecNumber evidence="8">5.6.2.1</ecNumber>
    </recommendedName>
    <alternativeName>
        <fullName evidence="8">DNA topoisomerase I</fullName>
    </alternativeName>
</protein>
<name>A0A4Q2UM88_9BACT</name>
<dbReference type="Proteomes" id="UP000290407">
    <property type="component" value="Unassembled WGS sequence"/>
</dbReference>
<dbReference type="AlphaFoldDB" id="A0A4Q2UM88"/>
<dbReference type="Gene3D" id="2.70.20.10">
    <property type="entry name" value="Topoisomerase I, domain 3"/>
    <property type="match status" value="1"/>
</dbReference>
<comment type="function">
    <text evidence="8">Releases the supercoiling and torsional tension of DNA, which is introduced during the DNA replication and transcription, by transiently cleaving and rejoining one strand of the DNA duplex. Introduces a single-strand break via transesterification at a target site in duplex DNA. The scissile phosphodiester is attacked by the catalytic tyrosine of the enzyme, resulting in the formation of a DNA-(5'-phosphotyrosyl)-enzyme intermediate and the expulsion of a 3'-OH DNA strand. The free DNA strand then undergoes passage around the unbroken strand, thus removing DNA supercoils. Finally, in the religation step, the DNA 3'-OH attacks the covalent intermediate to expel the active-site tyrosine and restore the DNA phosphodiester backbone.</text>
</comment>
<feature type="site" description="Interaction with DNA" evidence="8">
    <location>
        <position position="142"/>
    </location>
</feature>
<dbReference type="GO" id="GO:0003677">
    <property type="term" value="F:DNA binding"/>
    <property type="evidence" value="ECO:0007669"/>
    <property type="project" value="UniProtKB-KW"/>
</dbReference>
<dbReference type="PRINTS" id="PR00417">
    <property type="entry name" value="PRTPISMRASEI"/>
</dbReference>
<reference evidence="12 13" key="1">
    <citation type="submission" date="2019-01" db="EMBL/GenBank/DDBJ databases">
        <title>Spirosoma flava sp. nov., a propanil-degrading bacterium isolated from herbicide-contaminated soil.</title>
        <authorList>
            <person name="Zhang L."/>
            <person name="Jiang J.-D."/>
        </authorList>
    </citation>
    <scope>NUCLEOTIDE SEQUENCE [LARGE SCALE GENOMIC DNA]</scope>
    <source>
        <strain evidence="12 13">TY50</strain>
    </source>
</reference>
<dbReference type="GO" id="GO:0046872">
    <property type="term" value="F:metal ion binding"/>
    <property type="evidence" value="ECO:0007669"/>
    <property type="project" value="UniProtKB-KW"/>
</dbReference>
<dbReference type="Pfam" id="PF01131">
    <property type="entry name" value="Topoisom_bac"/>
    <property type="match status" value="2"/>
</dbReference>
<feature type="region of interest" description="Disordered" evidence="9">
    <location>
        <begin position="848"/>
        <end position="889"/>
    </location>
</feature>
<gene>
    <name evidence="8 12" type="primary">topA</name>
    <name evidence="12" type="ORF">EQG79_14875</name>
</gene>
<dbReference type="CDD" id="cd03363">
    <property type="entry name" value="TOPRIM_TopoIA_TopoI"/>
    <property type="match status" value="1"/>
</dbReference>
<dbReference type="SUPFAM" id="SSF56712">
    <property type="entry name" value="Prokaryotic type I DNA topoisomerase"/>
    <property type="match status" value="1"/>
</dbReference>
<evidence type="ECO:0000256" key="8">
    <source>
        <dbReference type="HAMAP-Rule" id="MF_00952"/>
    </source>
</evidence>
<dbReference type="InterPro" id="IPR013497">
    <property type="entry name" value="Topo_IA_cen"/>
</dbReference>
<dbReference type="InterPro" id="IPR028612">
    <property type="entry name" value="Topoisom_1_IA"/>
</dbReference>
<dbReference type="PROSITE" id="PS52039">
    <property type="entry name" value="TOPO_IA_2"/>
    <property type="match status" value="1"/>
</dbReference>
<comment type="similarity">
    <text evidence="2 8">Belongs to the type IA topoisomerase family.</text>
</comment>
<evidence type="ECO:0000259" key="11">
    <source>
        <dbReference type="PROSITE" id="PS52039"/>
    </source>
</evidence>
<evidence type="ECO:0000256" key="1">
    <source>
        <dbReference type="ARBA" id="ARBA00000213"/>
    </source>
</evidence>
<dbReference type="InterPro" id="IPR005733">
    <property type="entry name" value="TopoI_bac-type"/>
</dbReference>
<comment type="caution">
    <text evidence="12">The sequence shown here is derived from an EMBL/GenBank/DDBJ whole genome shotgun (WGS) entry which is preliminary data.</text>
</comment>
<keyword evidence="3" id="KW-0479">Metal-binding</keyword>
<dbReference type="Pfam" id="PF13368">
    <property type="entry name" value="Toprim_C_rpt"/>
    <property type="match status" value="4"/>
</dbReference>
<evidence type="ECO:0000313" key="13">
    <source>
        <dbReference type="Proteomes" id="UP000290407"/>
    </source>
</evidence>
<evidence type="ECO:0000256" key="6">
    <source>
        <dbReference type="ARBA" id="ARBA00023125"/>
    </source>
</evidence>
<evidence type="ECO:0000256" key="4">
    <source>
        <dbReference type="ARBA" id="ARBA00022842"/>
    </source>
</evidence>
<dbReference type="InterPro" id="IPR023406">
    <property type="entry name" value="Topo_IA_AS"/>
</dbReference>
<dbReference type="PANTHER" id="PTHR42785:SF1">
    <property type="entry name" value="DNA TOPOISOMERASE"/>
    <property type="match status" value="1"/>
</dbReference>
<dbReference type="InterPro" id="IPR013826">
    <property type="entry name" value="Topo_IA_cen_sub3"/>
</dbReference>
<feature type="site" description="Interaction with DNA" evidence="8">
    <location>
        <position position="139"/>
    </location>
</feature>
<evidence type="ECO:0000256" key="3">
    <source>
        <dbReference type="ARBA" id="ARBA00022723"/>
    </source>
</evidence>
<feature type="compositionally biased region" description="Basic residues" evidence="9">
    <location>
        <begin position="879"/>
        <end position="889"/>
    </location>
</feature>
<evidence type="ECO:0000256" key="5">
    <source>
        <dbReference type="ARBA" id="ARBA00023029"/>
    </source>
</evidence>
<dbReference type="NCBIfam" id="TIGR01051">
    <property type="entry name" value="topA_bact"/>
    <property type="match status" value="1"/>
</dbReference>
<keyword evidence="13" id="KW-1185">Reference proteome</keyword>
<keyword evidence="5 8" id="KW-0799">Topoisomerase</keyword>
<keyword evidence="7 8" id="KW-0413">Isomerase</keyword>
<feature type="site" description="Interaction with DNA" evidence="8">
    <location>
        <position position="33"/>
    </location>
</feature>
<dbReference type="InterPro" id="IPR003601">
    <property type="entry name" value="Topo_IA_2"/>
</dbReference>
<feature type="site" description="Interaction with DNA" evidence="8">
    <location>
        <position position="505"/>
    </location>
</feature>
<dbReference type="RefSeq" id="WP_129602238.1">
    <property type="nucleotide sequence ID" value="NZ_SBLB01000003.1"/>
</dbReference>
<dbReference type="InterPro" id="IPR003602">
    <property type="entry name" value="Topo_IA_DNA-bd_dom"/>
</dbReference>
<dbReference type="InterPro" id="IPR013825">
    <property type="entry name" value="Topo_IA_cen_sub2"/>
</dbReference>
<dbReference type="InterPro" id="IPR013824">
    <property type="entry name" value="Topo_IA_cen_sub1"/>
</dbReference>
<dbReference type="HAMAP" id="MF_00952">
    <property type="entry name" value="Topoisom_1_prok"/>
    <property type="match status" value="1"/>
</dbReference>
<dbReference type="InterPro" id="IPR006171">
    <property type="entry name" value="TOPRIM_dom"/>
</dbReference>
<dbReference type="Pfam" id="PF01751">
    <property type="entry name" value="Toprim"/>
    <property type="match status" value="1"/>
</dbReference>
<dbReference type="Gene3D" id="1.10.460.10">
    <property type="entry name" value="Topoisomerase I, domain 2"/>
    <property type="match status" value="2"/>
</dbReference>
<dbReference type="Gene3D" id="3.40.50.140">
    <property type="match status" value="1"/>
</dbReference>